<name>A0A0E9QQV0_ANGAN</name>
<organism evidence="1">
    <name type="scientific">Anguilla anguilla</name>
    <name type="common">European freshwater eel</name>
    <name type="synonym">Muraena anguilla</name>
    <dbReference type="NCBI Taxonomy" id="7936"/>
    <lineage>
        <taxon>Eukaryota</taxon>
        <taxon>Metazoa</taxon>
        <taxon>Chordata</taxon>
        <taxon>Craniata</taxon>
        <taxon>Vertebrata</taxon>
        <taxon>Euteleostomi</taxon>
        <taxon>Actinopterygii</taxon>
        <taxon>Neopterygii</taxon>
        <taxon>Teleostei</taxon>
        <taxon>Anguilliformes</taxon>
        <taxon>Anguillidae</taxon>
        <taxon>Anguilla</taxon>
    </lineage>
</organism>
<evidence type="ECO:0000313" key="1">
    <source>
        <dbReference type="EMBL" id="JAH19301.1"/>
    </source>
</evidence>
<reference evidence="1" key="2">
    <citation type="journal article" date="2015" name="Fish Shellfish Immunol.">
        <title>Early steps in the European eel (Anguilla anguilla)-Vibrio vulnificus interaction in the gills: Role of the RtxA13 toxin.</title>
        <authorList>
            <person name="Callol A."/>
            <person name="Pajuelo D."/>
            <person name="Ebbesson L."/>
            <person name="Teles M."/>
            <person name="MacKenzie S."/>
            <person name="Amaro C."/>
        </authorList>
    </citation>
    <scope>NUCLEOTIDE SEQUENCE</scope>
</reference>
<accession>A0A0E9QQV0</accession>
<sequence length="14" mass="1736">MPKMQKRYSPNLSR</sequence>
<dbReference type="EMBL" id="GBXM01089276">
    <property type="protein sequence ID" value="JAH19301.1"/>
    <property type="molecule type" value="Transcribed_RNA"/>
</dbReference>
<reference evidence="1" key="1">
    <citation type="submission" date="2014-11" db="EMBL/GenBank/DDBJ databases">
        <authorList>
            <person name="Amaro Gonzalez C."/>
        </authorList>
    </citation>
    <scope>NUCLEOTIDE SEQUENCE</scope>
</reference>
<proteinExistence type="predicted"/>
<protein>
    <submittedName>
        <fullName evidence="1">Uncharacterized protein</fullName>
    </submittedName>
</protein>